<dbReference type="FunFam" id="2.40.10.10:FF:000002">
    <property type="entry name" value="Transmembrane protease serine"/>
    <property type="match status" value="1"/>
</dbReference>
<dbReference type="PANTHER" id="PTHR24276">
    <property type="entry name" value="POLYSERASE-RELATED"/>
    <property type="match status" value="1"/>
</dbReference>
<keyword evidence="4" id="KW-0720">Serine protease</keyword>
<dbReference type="InterPro" id="IPR018114">
    <property type="entry name" value="TRYPSIN_HIS"/>
</dbReference>
<evidence type="ECO:0000313" key="8">
    <source>
        <dbReference type="Proteomes" id="UP000092462"/>
    </source>
</evidence>
<proteinExistence type="inferred from homology"/>
<dbReference type="PRINTS" id="PR00722">
    <property type="entry name" value="CHYMOTRYPSIN"/>
</dbReference>
<evidence type="ECO:0000256" key="1">
    <source>
        <dbReference type="ARBA" id="ARBA00022670"/>
    </source>
</evidence>
<dbReference type="PROSITE" id="PS50240">
    <property type="entry name" value="TRYPSIN_DOM"/>
    <property type="match status" value="1"/>
</dbReference>
<accession>A0A1B0D825</accession>
<dbReference type="InterPro" id="IPR001254">
    <property type="entry name" value="Trypsin_dom"/>
</dbReference>
<dbReference type="PROSITE" id="PS00134">
    <property type="entry name" value="TRYPSIN_HIS"/>
    <property type="match status" value="1"/>
</dbReference>
<keyword evidence="3" id="KW-0378">Hydrolase</keyword>
<dbReference type="GO" id="GO:0004252">
    <property type="term" value="F:serine-type endopeptidase activity"/>
    <property type="evidence" value="ECO:0007669"/>
    <property type="project" value="InterPro"/>
</dbReference>
<keyword evidence="1" id="KW-0645">Protease</keyword>
<dbReference type="GO" id="GO:0006508">
    <property type="term" value="P:proteolysis"/>
    <property type="evidence" value="ECO:0007669"/>
    <property type="project" value="UniProtKB-KW"/>
</dbReference>
<evidence type="ECO:0000313" key="7">
    <source>
        <dbReference type="EnsemblMetazoa" id="PPAI003698-PA"/>
    </source>
</evidence>
<dbReference type="SUPFAM" id="SSF50494">
    <property type="entry name" value="Trypsin-like serine proteases"/>
    <property type="match status" value="1"/>
</dbReference>
<dbReference type="EnsemblMetazoa" id="PPAI003698-RA">
    <property type="protein sequence ID" value="PPAI003698-PA"/>
    <property type="gene ID" value="PPAI003698"/>
</dbReference>
<dbReference type="InterPro" id="IPR001314">
    <property type="entry name" value="Peptidase_S1A"/>
</dbReference>
<dbReference type="SMART" id="SM00020">
    <property type="entry name" value="Tryp_SPc"/>
    <property type="match status" value="1"/>
</dbReference>
<keyword evidence="5" id="KW-1015">Disulfide bond</keyword>
<organism evidence="7 8">
    <name type="scientific">Phlebotomus papatasi</name>
    <name type="common">Sandfly</name>
    <dbReference type="NCBI Taxonomy" id="29031"/>
    <lineage>
        <taxon>Eukaryota</taxon>
        <taxon>Metazoa</taxon>
        <taxon>Ecdysozoa</taxon>
        <taxon>Arthropoda</taxon>
        <taxon>Hexapoda</taxon>
        <taxon>Insecta</taxon>
        <taxon>Pterygota</taxon>
        <taxon>Neoptera</taxon>
        <taxon>Endopterygota</taxon>
        <taxon>Diptera</taxon>
        <taxon>Nematocera</taxon>
        <taxon>Psychodoidea</taxon>
        <taxon>Psychodidae</taxon>
        <taxon>Phlebotomus</taxon>
        <taxon>Phlebotomus</taxon>
    </lineage>
</organism>
<sequence>MKVTVLLLLCGLLAVEGRYSIPRRQSRPRPPSDSFIVGGEDAAVGQFPWIGALQYDGYGQFCGGSVISDHWFITAAHCPEELSAIYMTVRIGSRYHDTGGQVHRMIRYIMHPQYYIESMYDFDVAVAEIEGVMGGPNIRPVPLTDVEPLPPQRVFVAGWGALEWQGIGPQILQFVSIPVVDRQVCADAGYGYYIRDNMFCAGEYGRDSCQGDSGGPLTDASNRLVGLVSWGNGCAWEGWPGVNTNIAYPGVRDFIRNHTGI</sequence>
<dbReference type="Proteomes" id="UP000092462">
    <property type="component" value="Unassembled WGS sequence"/>
</dbReference>
<dbReference type="InterPro" id="IPR009003">
    <property type="entry name" value="Peptidase_S1_PA"/>
</dbReference>
<keyword evidence="8" id="KW-1185">Reference proteome</keyword>
<dbReference type="GO" id="GO:0007586">
    <property type="term" value="P:digestion"/>
    <property type="evidence" value="ECO:0007669"/>
    <property type="project" value="UniProtKB-KW"/>
</dbReference>
<dbReference type="AlphaFoldDB" id="A0A1B0D825"/>
<reference evidence="7" key="1">
    <citation type="submission" date="2022-08" db="UniProtKB">
        <authorList>
            <consortium name="EnsemblMetazoa"/>
        </authorList>
    </citation>
    <scope>IDENTIFICATION</scope>
    <source>
        <strain evidence="7">Israel</strain>
    </source>
</reference>
<dbReference type="VEuPathDB" id="VectorBase:PPAPM1_002228"/>
<dbReference type="EMBL" id="AJVK01027200">
    <property type="status" value="NOT_ANNOTATED_CDS"/>
    <property type="molecule type" value="Genomic_DNA"/>
</dbReference>
<evidence type="ECO:0000256" key="5">
    <source>
        <dbReference type="ARBA" id="ARBA00023157"/>
    </source>
</evidence>
<dbReference type="InterPro" id="IPR043504">
    <property type="entry name" value="Peptidase_S1_PA_chymotrypsin"/>
</dbReference>
<dbReference type="InterPro" id="IPR033116">
    <property type="entry name" value="TRYPSIN_SER"/>
</dbReference>
<dbReference type="InterPro" id="IPR050430">
    <property type="entry name" value="Peptidase_S1"/>
</dbReference>
<name>A0A1B0D825_PHLPP</name>
<dbReference type="Pfam" id="PF00089">
    <property type="entry name" value="Trypsin"/>
    <property type="match status" value="1"/>
</dbReference>
<keyword evidence="2" id="KW-0222">Digestion</keyword>
<evidence type="ECO:0000256" key="3">
    <source>
        <dbReference type="ARBA" id="ARBA00022801"/>
    </source>
</evidence>
<evidence type="ECO:0000256" key="6">
    <source>
        <dbReference type="ARBA" id="ARBA00024195"/>
    </source>
</evidence>
<evidence type="ECO:0000256" key="2">
    <source>
        <dbReference type="ARBA" id="ARBA00022757"/>
    </source>
</evidence>
<dbReference type="PROSITE" id="PS00135">
    <property type="entry name" value="TRYPSIN_SER"/>
    <property type="match status" value="1"/>
</dbReference>
<dbReference type="VEuPathDB" id="VectorBase:PPAI003698"/>
<dbReference type="Gene3D" id="2.40.10.10">
    <property type="entry name" value="Trypsin-like serine proteases"/>
    <property type="match status" value="2"/>
</dbReference>
<evidence type="ECO:0000256" key="4">
    <source>
        <dbReference type="ARBA" id="ARBA00022825"/>
    </source>
</evidence>
<dbReference type="CDD" id="cd00190">
    <property type="entry name" value="Tryp_SPc"/>
    <property type="match status" value="1"/>
</dbReference>
<dbReference type="PANTHER" id="PTHR24276:SF91">
    <property type="entry name" value="AT26814P-RELATED"/>
    <property type="match status" value="1"/>
</dbReference>
<comment type="similarity">
    <text evidence="6">Belongs to the peptidase S1 family. CLIP subfamily.</text>
</comment>
<protein>
    <submittedName>
        <fullName evidence="7">Uncharacterized protein</fullName>
    </submittedName>
</protein>